<keyword evidence="1" id="KW-0812">Transmembrane</keyword>
<dbReference type="EMBL" id="JAUSVX010000011">
    <property type="protein sequence ID" value="MDQ0472333.1"/>
    <property type="molecule type" value="Genomic_DNA"/>
</dbReference>
<evidence type="ECO:0000313" key="4">
    <source>
        <dbReference type="Proteomes" id="UP001242480"/>
    </source>
</evidence>
<keyword evidence="4" id="KW-1185">Reference proteome</keyword>
<keyword evidence="1" id="KW-1133">Transmembrane helix</keyword>
<keyword evidence="1" id="KW-0472">Membrane</keyword>
<name>A0ABU0JG00_9HYPH</name>
<accession>A0ABU0JG00</accession>
<evidence type="ECO:0000256" key="1">
    <source>
        <dbReference type="SAM" id="Phobius"/>
    </source>
</evidence>
<evidence type="ECO:0000313" key="3">
    <source>
        <dbReference type="EMBL" id="MDQ0475227.1"/>
    </source>
</evidence>
<protein>
    <submittedName>
        <fullName evidence="2">Ribose/xylose/arabinose/galactoside ABC-type transport system permease subunit</fullName>
    </submittedName>
</protein>
<sequence>MIANIMNLAGVPGYHQQVYMGLIIVLAMLIQYATGSLKH</sequence>
<organism evidence="2 4">
    <name type="scientific">Labrys wisconsinensis</name>
    <dbReference type="NCBI Taxonomy" id="425677"/>
    <lineage>
        <taxon>Bacteria</taxon>
        <taxon>Pseudomonadati</taxon>
        <taxon>Pseudomonadota</taxon>
        <taxon>Alphaproteobacteria</taxon>
        <taxon>Hyphomicrobiales</taxon>
        <taxon>Xanthobacteraceae</taxon>
        <taxon>Labrys</taxon>
    </lineage>
</organism>
<reference evidence="2 4" key="1">
    <citation type="submission" date="2023-07" db="EMBL/GenBank/DDBJ databases">
        <title>Genomic Encyclopedia of Type Strains, Phase IV (KMG-IV): sequencing the most valuable type-strain genomes for metagenomic binning, comparative biology and taxonomic classification.</title>
        <authorList>
            <person name="Goeker M."/>
        </authorList>
    </citation>
    <scope>NUCLEOTIDE SEQUENCE [LARGE SCALE GENOMIC DNA]</scope>
    <source>
        <strain evidence="2 4">DSM 19619</strain>
    </source>
</reference>
<evidence type="ECO:0000313" key="2">
    <source>
        <dbReference type="EMBL" id="MDQ0472333.1"/>
    </source>
</evidence>
<feature type="transmembrane region" description="Helical" evidence="1">
    <location>
        <begin position="18"/>
        <end position="37"/>
    </location>
</feature>
<gene>
    <name evidence="2" type="ORF">QO011_005362</name>
    <name evidence="3" type="ORF">QO011_008269</name>
</gene>
<dbReference type="EMBL" id="JAUSVX010000032">
    <property type="protein sequence ID" value="MDQ0475227.1"/>
    <property type="molecule type" value="Genomic_DNA"/>
</dbReference>
<proteinExistence type="predicted"/>
<comment type="caution">
    <text evidence="2">The sequence shown here is derived from an EMBL/GenBank/DDBJ whole genome shotgun (WGS) entry which is preliminary data.</text>
</comment>
<dbReference type="Proteomes" id="UP001242480">
    <property type="component" value="Unassembled WGS sequence"/>
</dbReference>